<dbReference type="AlphaFoldDB" id="A0A2M7S978"/>
<dbReference type="Pfam" id="PF03783">
    <property type="entry name" value="CsgG"/>
    <property type="match status" value="1"/>
</dbReference>
<gene>
    <name evidence="7" type="ORF">COY52_08045</name>
</gene>
<dbReference type="Gene3D" id="3.40.50.10610">
    <property type="entry name" value="ABC-type transport auxiliary lipoprotein component"/>
    <property type="match status" value="1"/>
</dbReference>
<dbReference type="PROSITE" id="PS51257">
    <property type="entry name" value="PROKAR_LIPOPROTEIN"/>
    <property type="match status" value="1"/>
</dbReference>
<keyword evidence="2 6" id="KW-0732">Signal</keyword>
<feature type="chain" id="PRO_5014708365" description="Curli production assembly protein CsgG" evidence="6">
    <location>
        <begin position="19"/>
        <end position="334"/>
    </location>
</feature>
<evidence type="ECO:0000256" key="3">
    <source>
        <dbReference type="ARBA" id="ARBA00023136"/>
    </source>
</evidence>
<keyword evidence="4" id="KW-0564">Palmitate</keyword>
<evidence type="ECO:0000256" key="6">
    <source>
        <dbReference type="SAM" id="SignalP"/>
    </source>
</evidence>
<dbReference type="InterPro" id="IPR005534">
    <property type="entry name" value="Curli_assmbl/transp-comp_CsgG"/>
</dbReference>
<feature type="signal peptide" evidence="6">
    <location>
        <begin position="1"/>
        <end position="18"/>
    </location>
</feature>
<organism evidence="7 8">
    <name type="scientific">Candidatus Desantisbacteria bacterium CG_4_10_14_0_8_um_filter_48_22</name>
    <dbReference type="NCBI Taxonomy" id="1974543"/>
    <lineage>
        <taxon>Bacteria</taxon>
        <taxon>Candidatus Desantisiibacteriota</taxon>
    </lineage>
</organism>
<dbReference type="Proteomes" id="UP000229307">
    <property type="component" value="Unassembled WGS sequence"/>
</dbReference>
<name>A0A2M7S978_9BACT</name>
<accession>A0A2M7S978</accession>
<dbReference type="EMBL" id="PFMR01000212">
    <property type="protein sequence ID" value="PIZ16077.1"/>
    <property type="molecule type" value="Genomic_DNA"/>
</dbReference>
<evidence type="ECO:0000256" key="5">
    <source>
        <dbReference type="ARBA" id="ARBA00023288"/>
    </source>
</evidence>
<evidence type="ECO:0000256" key="1">
    <source>
        <dbReference type="ARBA" id="ARBA00022475"/>
    </source>
</evidence>
<proteinExistence type="predicted"/>
<protein>
    <recommendedName>
        <fullName evidence="9">Curli production assembly protein CsgG</fullName>
    </recommendedName>
</protein>
<keyword evidence="5" id="KW-0449">Lipoprotein</keyword>
<dbReference type="PANTHER" id="PTHR41164:SF1">
    <property type="entry name" value="CURLI PRODUCTION ASSEMBLY_TRANSPORT COMPONENT CSGG"/>
    <property type="match status" value="1"/>
</dbReference>
<keyword evidence="1" id="KW-1003">Cell membrane</keyword>
<evidence type="ECO:0008006" key="9">
    <source>
        <dbReference type="Google" id="ProtNLM"/>
    </source>
</evidence>
<evidence type="ECO:0000313" key="8">
    <source>
        <dbReference type="Proteomes" id="UP000229307"/>
    </source>
</evidence>
<evidence type="ECO:0000313" key="7">
    <source>
        <dbReference type="EMBL" id="PIZ16077.1"/>
    </source>
</evidence>
<sequence length="334" mass="35847">MTGNEMKKMLLIFLIALAACGCATTGQQALKEEPEIAKAPVLTGPKKRIAVLDFEDKVPRTQERAGLLEMLFGGQREEQANIGTGMSDMLTTALFKSGKFIVVERQSLQDVMQEQQLGASGMVADQTTTKIGELVGAQVLIKGAVTEFQEKTGGGMGGFDLGPFAMGVQSSFAKVAIDIKLIDAATGVVIEAMNFEKEVTESGLVMAARLRGIKFGGGGFQKTPIGKAVRECIQEAVDYIISKSANMPWQARIALIKEGKIYLNVGLSTGISAGDEFTVYRPGEDIIDPETGMSLGAEENRIGMIRIEEVREKLSIASAVQGSDFSVRDIVRIK</sequence>
<keyword evidence="3" id="KW-0472">Membrane</keyword>
<dbReference type="PANTHER" id="PTHR41164">
    <property type="entry name" value="CURLI PRODUCTION ASSEMBLY/TRANSPORT COMPONENT CSGG"/>
    <property type="match status" value="1"/>
</dbReference>
<evidence type="ECO:0000256" key="2">
    <source>
        <dbReference type="ARBA" id="ARBA00022729"/>
    </source>
</evidence>
<reference evidence="8" key="1">
    <citation type="submission" date="2017-09" db="EMBL/GenBank/DDBJ databases">
        <title>Depth-based differentiation of microbial function through sediment-hosted aquifers and enrichment of novel symbionts in the deep terrestrial subsurface.</title>
        <authorList>
            <person name="Probst A.J."/>
            <person name="Ladd B."/>
            <person name="Jarett J.K."/>
            <person name="Geller-Mcgrath D.E."/>
            <person name="Sieber C.M.K."/>
            <person name="Emerson J.B."/>
            <person name="Anantharaman K."/>
            <person name="Thomas B.C."/>
            <person name="Malmstrom R."/>
            <person name="Stieglmeier M."/>
            <person name="Klingl A."/>
            <person name="Woyke T."/>
            <person name="Ryan C.M."/>
            <person name="Banfield J.F."/>
        </authorList>
    </citation>
    <scope>NUCLEOTIDE SEQUENCE [LARGE SCALE GENOMIC DNA]</scope>
</reference>
<evidence type="ECO:0000256" key="4">
    <source>
        <dbReference type="ARBA" id="ARBA00023139"/>
    </source>
</evidence>
<comment type="caution">
    <text evidence="7">The sequence shown here is derived from an EMBL/GenBank/DDBJ whole genome shotgun (WGS) entry which is preliminary data.</text>
</comment>
<dbReference type="GO" id="GO:0030288">
    <property type="term" value="C:outer membrane-bounded periplasmic space"/>
    <property type="evidence" value="ECO:0007669"/>
    <property type="project" value="InterPro"/>
</dbReference>